<keyword evidence="1" id="KW-0472">Membrane</keyword>
<proteinExistence type="predicted"/>
<name>A0A1J4V3S3_9BACT</name>
<dbReference type="STRING" id="1805282.AUJ44_03925"/>
<keyword evidence="1" id="KW-1133">Transmembrane helix</keyword>
<feature type="transmembrane region" description="Helical" evidence="1">
    <location>
        <begin position="55"/>
        <end position="79"/>
    </location>
</feature>
<protein>
    <submittedName>
        <fullName evidence="2">Uncharacterized protein</fullName>
    </submittedName>
</protein>
<sequence length="81" mass="8932">MFFPSNTTEHAPIVIPTHFLWVGLLAMLILFMIISTVLVYHWVTYGYKAATTSIAGIVYFSGSVLFVGITMIAIISYGISL</sequence>
<keyword evidence="1" id="KW-0812">Transmembrane</keyword>
<organism evidence="2 3">
    <name type="scientific">Candidatus Nomurabacteria bacterium CG1_02_47_685</name>
    <dbReference type="NCBI Taxonomy" id="1805282"/>
    <lineage>
        <taxon>Bacteria</taxon>
        <taxon>Candidatus Nomuraibacteriota</taxon>
    </lineage>
</organism>
<accession>A0A1J4V3S3</accession>
<dbReference type="Proteomes" id="UP000183206">
    <property type="component" value="Unassembled WGS sequence"/>
</dbReference>
<gene>
    <name evidence="2" type="ORF">AUJ44_03925</name>
</gene>
<feature type="transmembrane region" description="Helical" evidence="1">
    <location>
        <begin position="20"/>
        <end position="43"/>
    </location>
</feature>
<dbReference type="EMBL" id="MNVO01000056">
    <property type="protein sequence ID" value="OIO31812.1"/>
    <property type="molecule type" value="Genomic_DNA"/>
</dbReference>
<dbReference type="AlphaFoldDB" id="A0A1J4V3S3"/>
<comment type="caution">
    <text evidence="2">The sequence shown here is derived from an EMBL/GenBank/DDBJ whole genome shotgun (WGS) entry which is preliminary data.</text>
</comment>
<evidence type="ECO:0000313" key="3">
    <source>
        <dbReference type="Proteomes" id="UP000183206"/>
    </source>
</evidence>
<reference evidence="2 3" key="1">
    <citation type="journal article" date="2016" name="Environ. Microbiol.">
        <title>Genomic resolution of a cold subsurface aquifer community provides metabolic insights for novel microbes adapted to high CO concentrations.</title>
        <authorList>
            <person name="Probst A.J."/>
            <person name="Castelle C.J."/>
            <person name="Singh A."/>
            <person name="Brown C.T."/>
            <person name="Anantharaman K."/>
            <person name="Sharon I."/>
            <person name="Hug L.A."/>
            <person name="Burstein D."/>
            <person name="Emerson J.B."/>
            <person name="Thomas B.C."/>
            <person name="Banfield J.F."/>
        </authorList>
    </citation>
    <scope>NUCLEOTIDE SEQUENCE [LARGE SCALE GENOMIC DNA]</scope>
    <source>
        <strain evidence="2">CG1_02_47_685</strain>
    </source>
</reference>
<evidence type="ECO:0000256" key="1">
    <source>
        <dbReference type="SAM" id="Phobius"/>
    </source>
</evidence>
<evidence type="ECO:0000313" key="2">
    <source>
        <dbReference type="EMBL" id="OIO31812.1"/>
    </source>
</evidence>